<evidence type="ECO:0000256" key="5">
    <source>
        <dbReference type="ARBA" id="ARBA00022692"/>
    </source>
</evidence>
<dbReference type="Proteomes" id="UP001152799">
    <property type="component" value="Chromosome 4"/>
</dbReference>
<gene>
    <name evidence="14" type="ORF">CEUTPL_LOCUS8246</name>
</gene>
<sequence length="436" mass="49579">MISNKVLGPGKLVLELNGENNVYTMSSLEVPSAIFSIKDFIHLSPHIRKEKLFNIKDIVNQPEVRDLSIDQRKCRFPEENYLDVFPYYSYSACLTQCCKNAQLEKCTSIKTQCSYQGLECLKIYFQELMVQKPKGSSKIGLECDCLPSCNEIQINVVTENRFGLNEDYSVLELSLGKLPSERFKRTVVKGVLDVTENPKLHHNSRNAPQKCDLICPGQQPLPLPSNFIKNFTCGSTTTTTSTTPRSTTSKAKTTTESSSEEESTEEETSERNQKHKQMKNKHSKKTHQKRKHTNTARKETVLLKRQGKSHIFKHNKALKEKARLDGCYVICSDNNGVAEYPDTPESSSESEESDDNYVAGEDTPIEIIYVPGNTNSRPSDVYQINNYELMEPDLSPSFGYDPWFRQGKHRNIKKKRQHHTKAGHKIKSQAKSKISK</sequence>
<feature type="region of interest" description="Disordered" evidence="13">
    <location>
        <begin position="235"/>
        <end position="301"/>
    </location>
</feature>
<dbReference type="Pfam" id="PF00858">
    <property type="entry name" value="ASC"/>
    <property type="match status" value="1"/>
</dbReference>
<name>A0A9N9MMG7_9CUCU</name>
<evidence type="ECO:0000256" key="8">
    <source>
        <dbReference type="ARBA" id="ARBA00023065"/>
    </source>
</evidence>
<dbReference type="GO" id="GO:0016020">
    <property type="term" value="C:membrane"/>
    <property type="evidence" value="ECO:0007669"/>
    <property type="project" value="UniProtKB-SubCell"/>
</dbReference>
<accession>A0A9N9MMG7</accession>
<organism evidence="14 15">
    <name type="scientific">Ceutorhynchus assimilis</name>
    <name type="common">cabbage seed weevil</name>
    <dbReference type="NCBI Taxonomy" id="467358"/>
    <lineage>
        <taxon>Eukaryota</taxon>
        <taxon>Metazoa</taxon>
        <taxon>Ecdysozoa</taxon>
        <taxon>Arthropoda</taxon>
        <taxon>Hexapoda</taxon>
        <taxon>Insecta</taxon>
        <taxon>Pterygota</taxon>
        <taxon>Neoptera</taxon>
        <taxon>Endopterygota</taxon>
        <taxon>Coleoptera</taxon>
        <taxon>Polyphaga</taxon>
        <taxon>Cucujiformia</taxon>
        <taxon>Curculionidae</taxon>
        <taxon>Ceutorhynchinae</taxon>
        <taxon>Ceutorhynchus</taxon>
    </lineage>
</organism>
<comment type="similarity">
    <text evidence="2 12">Belongs to the amiloride-sensitive sodium channel (TC 1.A.6) family.</text>
</comment>
<reference evidence="14" key="1">
    <citation type="submission" date="2022-01" db="EMBL/GenBank/DDBJ databases">
        <authorList>
            <person name="King R."/>
        </authorList>
    </citation>
    <scope>NUCLEOTIDE SEQUENCE</scope>
</reference>
<keyword evidence="11 12" id="KW-0407">Ion channel</keyword>
<keyword evidence="6" id="KW-1133">Transmembrane helix</keyword>
<feature type="region of interest" description="Disordered" evidence="13">
    <location>
        <begin position="338"/>
        <end position="357"/>
    </location>
</feature>
<evidence type="ECO:0000256" key="3">
    <source>
        <dbReference type="ARBA" id="ARBA00022448"/>
    </source>
</evidence>
<evidence type="ECO:0000256" key="2">
    <source>
        <dbReference type="ARBA" id="ARBA00007193"/>
    </source>
</evidence>
<evidence type="ECO:0000256" key="9">
    <source>
        <dbReference type="ARBA" id="ARBA00023136"/>
    </source>
</evidence>
<evidence type="ECO:0000256" key="12">
    <source>
        <dbReference type="RuleBase" id="RU000679"/>
    </source>
</evidence>
<evidence type="ECO:0000256" key="10">
    <source>
        <dbReference type="ARBA" id="ARBA00023201"/>
    </source>
</evidence>
<evidence type="ECO:0000256" key="7">
    <source>
        <dbReference type="ARBA" id="ARBA00023053"/>
    </source>
</evidence>
<feature type="region of interest" description="Disordered" evidence="13">
    <location>
        <begin position="410"/>
        <end position="436"/>
    </location>
</feature>
<keyword evidence="5 12" id="KW-0812">Transmembrane</keyword>
<feature type="compositionally biased region" description="Basic residues" evidence="13">
    <location>
        <begin position="273"/>
        <end position="295"/>
    </location>
</feature>
<protein>
    <submittedName>
        <fullName evidence="14">Uncharacterized protein</fullName>
    </submittedName>
</protein>
<dbReference type="InterPro" id="IPR001873">
    <property type="entry name" value="ENaC"/>
</dbReference>
<keyword evidence="3 12" id="KW-0813">Transport</keyword>
<dbReference type="OrthoDB" id="5874059at2759"/>
<comment type="subcellular location">
    <subcellularLocation>
        <location evidence="1">Membrane</location>
        <topology evidence="1">Multi-pass membrane protein</topology>
    </subcellularLocation>
</comment>
<evidence type="ECO:0000256" key="4">
    <source>
        <dbReference type="ARBA" id="ARBA00022461"/>
    </source>
</evidence>
<dbReference type="EMBL" id="OU892280">
    <property type="protein sequence ID" value="CAG9767687.1"/>
    <property type="molecule type" value="Genomic_DNA"/>
</dbReference>
<evidence type="ECO:0000256" key="1">
    <source>
        <dbReference type="ARBA" id="ARBA00004141"/>
    </source>
</evidence>
<evidence type="ECO:0000256" key="11">
    <source>
        <dbReference type="ARBA" id="ARBA00023303"/>
    </source>
</evidence>
<evidence type="ECO:0000256" key="6">
    <source>
        <dbReference type="ARBA" id="ARBA00022989"/>
    </source>
</evidence>
<keyword evidence="8 12" id="KW-0406">Ion transport</keyword>
<feature type="compositionally biased region" description="Acidic residues" evidence="13">
    <location>
        <begin position="258"/>
        <end position="268"/>
    </location>
</feature>
<evidence type="ECO:0000313" key="15">
    <source>
        <dbReference type="Proteomes" id="UP001152799"/>
    </source>
</evidence>
<evidence type="ECO:0000256" key="13">
    <source>
        <dbReference type="SAM" id="MobiDB-lite"/>
    </source>
</evidence>
<dbReference type="GO" id="GO:0005272">
    <property type="term" value="F:sodium channel activity"/>
    <property type="evidence" value="ECO:0007669"/>
    <property type="project" value="UniProtKB-KW"/>
</dbReference>
<evidence type="ECO:0000313" key="14">
    <source>
        <dbReference type="EMBL" id="CAG9767687.1"/>
    </source>
</evidence>
<dbReference type="AlphaFoldDB" id="A0A9N9MMG7"/>
<feature type="compositionally biased region" description="Low complexity" evidence="13">
    <location>
        <begin position="235"/>
        <end position="257"/>
    </location>
</feature>
<keyword evidence="4 12" id="KW-0894">Sodium channel</keyword>
<keyword evidence="9" id="KW-0472">Membrane</keyword>
<keyword evidence="15" id="KW-1185">Reference proteome</keyword>
<keyword evidence="7" id="KW-0915">Sodium</keyword>
<proteinExistence type="inferred from homology"/>
<keyword evidence="10 12" id="KW-0739">Sodium transport</keyword>